<dbReference type="GO" id="GO:0030288">
    <property type="term" value="C:outer membrane-bounded periplasmic space"/>
    <property type="evidence" value="ECO:0007669"/>
    <property type="project" value="UniProtKB-ARBA"/>
</dbReference>
<dbReference type="GO" id="GO:0015833">
    <property type="term" value="P:peptide transport"/>
    <property type="evidence" value="ECO:0007669"/>
    <property type="project" value="TreeGrafter"/>
</dbReference>
<evidence type="ECO:0000259" key="4">
    <source>
        <dbReference type="Pfam" id="PF00496"/>
    </source>
</evidence>
<organism evidence="5 6">
    <name type="scientific">Edaphobacter aggregans</name>
    <dbReference type="NCBI Taxonomy" id="570835"/>
    <lineage>
        <taxon>Bacteria</taxon>
        <taxon>Pseudomonadati</taxon>
        <taxon>Acidobacteriota</taxon>
        <taxon>Terriglobia</taxon>
        <taxon>Terriglobales</taxon>
        <taxon>Acidobacteriaceae</taxon>
        <taxon>Edaphobacter</taxon>
    </lineage>
</organism>
<dbReference type="Gene3D" id="3.10.105.10">
    <property type="entry name" value="Dipeptide-binding Protein, Domain 3"/>
    <property type="match status" value="1"/>
</dbReference>
<dbReference type="Proteomes" id="UP000269669">
    <property type="component" value="Unassembled WGS sequence"/>
</dbReference>
<keyword evidence="2" id="KW-0813">Transport</keyword>
<dbReference type="Gene3D" id="3.90.76.10">
    <property type="entry name" value="Dipeptide-binding Protein, Domain 1"/>
    <property type="match status" value="1"/>
</dbReference>
<evidence type="ECO:0000256" key="1">
    <source>
        <dbReference type="ARBA" id="ARBA00005695"/>
    </source>
</evidence>
<dbReference type="EMBL" id="RSDW01000001">
    <property type="protein sequence ID" value="RSL14996.1"/>
    <property type="molecule type" value="Genomic_DNA"/>
</dbReference>
<protein>
    <submittedName>
        <fullName evidence="5">Peptide/nickel transport system substrate-binding protein</fullName>
    </submittedName>
</protein>
<dbReference type="PANTHER" id="PTHR30290:SF9">
    <property type="entry name" value="OLIGOPEPTIDE-BINDING PROTEIN APPA"/>
    <property type="match status" value="1"/>
</dbReference>
<dbReference type="PROSITE" id="PS51257">
    <property type="entry name" value="PROKAR_LIPOPROTEIN"/>
    <property type="match status" value="1"/>
</dbReference>
<dbReference type="SUPFAM" id="SSF53850">
    <property type="entry name" value="Periplasmic binding protein-like II"/>
    <property type="match status" value="1"/>
</dbReference>
<dbReference type="InterPro" id="IPR000914">
    <property type="entry name" value="SBP_5_dom"/>
</dbReference>
<comment type="caution">
    <text evidence="5">The sequence shown here is derived from an EMBL/GenBank/DDBJ whole genome shotgun (WGS) entry which is preliminary data.</text>
</comment>
<gene>
    <name evidence="5" type="ORF">EDE15_0466</name>
</gene>
<dbReference type="Pfam" id="PF00496">
    <property type="entry name" value="SBP_bac_5"/>
    <property type="match status" value="1"/>
</dbReference>
<keyword evidence="6" id="KW-1185">Reference proteome</keyword>
<dbReference type="PIRSF" id="PIRSF002741">
    <property type="entry name" value="MppA"/>
    <property type="match status" value="1"/>
</dbReference>
<comment type="similarity">
    <text evidence="1">Belongs to the bacterial solute-binding protein 5 family.</text>
</comment>
<reference evidence="5 6" key="1">
    <citation type="submission" date="2018-12" db="EMBL/GenBank/DDBJ databases">
        <title>Sequencing of bacterial isolates from soil warming experiment in Harvard Forest, Massachusetts, USA.</title>
        <authorList>
            <person name="Deangelis K."/>
        </authorList>
    </citation>
    <scope>NUCLEOTIDE SEQUENCE [LARGE SCALE GENOMIC DNA]</scope>
    <source>
        <strain evidence="5 6">EB153</strain>
    </source>
</reference>
<proteinExistence type="inferred from homology"/>
<keyword evidence="3" id="KW-0732">Signal</keyword>
<dbReference type="CDD" id="cd00995">
    <property type="entry name" value="PBP2_NikA_DppA_OppA_like"/>
    <property type="match status" value="1"/>
</dbReference>
<dbReference type="Gene3D" id="3.40.190.10">
    <property type="entry name" value="Periplasmic binding protein-like II"/>
    <property type="match status" value="1"/>
</dbReference>
<feature type="domain" description="Solute-binding protein family 5" evidence="4">
    <location>
        <begin position="84"/>
        <end position="443"/>
    </location>
</feature>
<dbReference type="RefSeq" id="WP_260472628.1">
    <property type="nucleotide sequence ID" value="NZ_RSDW01000001.1"/>
</dbReference>
<dbReference type="GO" id="GO:0043190">
    <property type="term" value="C:ATP-binding cassette (ABC) transporter complex"/>
    <property type="evidence" value="ECO:0007669"/>
    <property type="project" value="InterPro"/>
</dbReference>
<accession>A0A428MDQ4</accession>
<evidence type="ECO:0000256" key="2">
    <source>
        <dbReference type="ARBA" id="ARBA00022448"/>
    </source>
</evidence>
<dbReference type="AlphaFoldDB" id="A0A428MDQ4"/>
<dbReference type="InterPro" id="IPR039424">
    <property type="entry name" value="SBP_5"/>
</dbReference>
<name>A0A428MDQ4_9BACT</name>
<dbReference type="InterPro" id="IPR030678">
    <property type="entry name" value="Peptide/Ni-bd"/>
</dbReference>
<evidence type="ECO:0000256" key="3">
    <source>
        <dbReference type="ARBA" id="ARBA00022729"/>
    </source>
</evidence>
<sequence>MTRRDCPAMTFSTAVRRCVWSIIVICTGLLTGCRQRVEEAGSVVMIIESSPNNLDLRQGTDAQSERVGGLIFDALVKKNEHFNLQPWLATSWEQPDALTWIFHLRGGVRFHDGRPLEAEDVAWTIRSMVDGTLITAKGGAFAAVDRVEVRDRLTVVVRLKRPVAGLLFNMSDGLFGVVPRGAGRDFGLHPVGSGPFRFVSAVQDKEVIVDRNENYWAENAGAPAGASRIRHIRFAVVPDAITSALELKKGSADLASNVVTLDMVHTLAQEPNLEVKSSAGAPIIYTNFNVNDPALKDRRVRQAIACAMDRQAIVDAIWRGQARLANTLLPIGHWAAASDGEMAQYPHDIARAQQLLDQAGFHANKDGIRLRITLKTSTDETTRLMAAVLQQQLRATGIQLDIRSAEFGTFYADVTRGAFQMYALRWIGSNEDPDIFRYAYGSDAFPPKGGNRGRYSNPHIDALMAAAAIETDQQRRRADYVEVQKILADDLPGIPLWYPNNQVIHTRRIEGVKPDASGTFDFLRSAWIQISSH</sequence>
<dbReference type="PANTHER" id="PTHR30290">
    <property type="entry name" value="PERIPLASMIC BINDING COMPONENT OF ABC TRANSPORTER"/>
    <property type="match status" value="1"/>
</dbReference>
<dbReference type="GO" id="GO:1904680">
    <property type="term" value="F:peptide transmembrane transporter activity"/>
    <property type="evidence" value="ECO:0007669"/>
    <property type="project" value="TreeGrafter"/>
</dbReference>
<evidence type="ECO:0000313" key="6">
    <source>
        <dbReference type="Proteomes" id="UP000269669"/>
    </source>
</evidence>
<evidence type="ECO:0000313" key="5">
    <source>
        <dbReference type="EMBL" id="RSL14996.1"/>
    </source>
</evidence>